<dbReference type="InterPro" id="IPR045340">
    <property type="entry name" value="DUF6533"/>
</dbReference>
<feature type="transmembrane region" description="Helical" evidence="2">
    <location>
        <begin position="223"/>
        <end position="244"/>
    </location>
</feature>
<evidence type="ECO:0000256" key="1">
    <source>
        <dbReference type="SAM" id="MobiDB-lite"/>
    </source>
</evidence>
<evidence type="ECO:0000259" key="3">
    <source>
        <dbReference type="Pfam" id="PF20151"/>
    </source>
</evidence>
<protein>
    <recommendedName>
        <fullName evidence="3">DUF6533 domain-containing protein</fullName>
    </recommendedName>
</protein>
<accession>A0AAD5VPG1</accession>
<evidence type="ECO:0000256" key="2">
    <source>
        <dbReference type="SAM" id="Phobius"/>
    </source>
</evidence>
<feature type="domain" description="DUF6533" evidence="3">
    <location>
        <begin position="18"/>
        <end position="83"/>
    </location>
</feature>
<dbReference type="AlphaFoldDB" id="A0AAD5VPG1"/>
<gene>
    <name evidence="4" type="ORF">NP233_g7321</name>
</gene>
<reference evidence="4" key="1">
    <citation type="submission" date="2022-07" db="EMBL/GenBank/DDBJ databases">
        <title>Genome Sequence of Leucocoprinus birnbaumii.</title>
        <authorList>
            <person name="Buettner E."/>
        </authorList>
    </citation>
    <scope>NUCLEOTIDE SEQUENCE</scope>
    <source>
        <strain evidence="4">VT141</strain>
    </source>
</reference>
<keyword evidence="5" id="KW-1185">Reference proteome</keyword>
<organism evidence="4 5">
    <name type="scientific">Leucocoprinus birnbaumii</name>
    <dbReference type="NCBI Taxonomy" id="56174"/>
    <lineage>
        <taxon>Eukaryota</taxon>
        <taxon>Fungi</taxon>
        <taxon>Dikarya</taxon>
        <taxon>Basidiomycota</taxon>
        <taxon>Agaricomycotina</taxon>
        <taxon>Agaricomycetes</taxon>
        <taxon>Agaricomycetidae</taxon>
        <taxon>Agaricales</taxon>
        <taxon>Agaricineae</taxon>
        <taxon>Agaricaceae</taxon>
        <taxon>Leucocoprinus</taxon>
    </lineage>
</organism>
<dbReference type="Pfam" id="PF20151">
    <property type="entry name" value="DUF6533"/>
    <property type="match status" value="1"/>
</dbReference>
<name>A0AAD5VPG1_9AGAR</name>
<proteinExistence type="predicted"/>
<feature type="region of interest" description="Disordered" evidence="1">
    <location>
        <begin position="269"/>
        <end position="292"/>
    </location>
</feature>
<sequence>MEGPSPYEDKLEAFQTNCVAFASFTVLVWDHIDTFADEVEYIWKGRKGLCTPLPSPLNSPVTMTDDGSEVIYLFFFNRYFTPLGFIVNFHAFLSPLWTPEGVTVSLAVESVGLMMLLRIRAVYSNQIWITLFLSLLLLIETGINAWLIANAGPVIHNSLSRETSCSIIYDQTTSYRRILASSSAWIPLLYDTIIFILTLNKTIPPLRRSQASYIVQRLLEDGLLYYSVILIVTLILTIMLLTAPEGTRNILSQITVAMMSRITLNLRKAGRRKSHQTLGRPASPSDLTHHEGDGRRSFWLLRLFPASRDVIQRLWERGSTFQNTYFNDDTQIQSTNVGLVNTGGINVTIESETRVERGEGGYELSQMRREPLGIKFAKTPDSLSYDGHQFP</sequence>
<evidence type="ECO:0000313" key="5">
    <source>
        <dbReference type="Proteomes" id="UP001213000"/>
    </source>
</evidence>
<keyword evidence="2" id="KW-0812">Transmembrane</keyword>
<comment type="caution">
    <text evidence="4">The sequence shown here is derived from an EMBL/GenBank/DDBJ whole genome shotgun (WGS) entry which is preliminary data.</text>
</comment>
<feature type="transmembrane region" description="Helical" evidence="2">
    <location>
        <begin position="184"/>
        <end position="203"/>
    </location>
</feature>
<keyword evidence="2" id="KW-0472">Membrane</keyword>
<feature type="transmembrane region" description="Helical" evidence="2">
    <location>
        <begin position="129"/>
        <end position="149"/>
    </location>
</feature>
<evidence type="ECO:0000313" key="4">
    <source>
        <dbReference type="EMBL" id="KAJ3565939.1"/>
    </source>
</evidence>
<keyword evidence="2" id="KW-1133">Transmembrane helix</keyword>
<dbReference type="Proteomes" id="UP001213000">
    <property type="component" value="Unassembled WGS sequence"/>
</dbReference>
<dbReference type="EMBL" id="JANIEX010000526">
    <property type="protein sequence ID" value="KAJ3565939.1"/>
    <property type="molecule type" value="Genomic_DNA"/>
</dbReference>